<reference evidence="1 2" key="1">
    <citation type="submission" date="2021-06" db="EMBL/GenBank/DDBJ databases">
        <title>Caerostris darwini draft genome.</title>
        <authorList>
            <person name="Kono N."/>
            <person name="Arakawa K."/>
        </authorList>
    </citation>
    <scope>NUCLEOTIDE SEQUENCE [LARGE SCALE GENOMIC DNA]</scope>
</reference>
<protein>
    <submittedName>
        <fullName evidence="1">Uncharacterized protein</fullName>
    </submittedName>
</protein>
<name>A0AAV4QS55_9ARAC</name>
<comment type="caution">
    <text evidence="1">The sequence shown here is derived from an EMBL/GenBank/DDBJ whole genome shotgun (WGS) entry which is preliminary data.</text>
</comment>
<keyword evidence="2" id="KW-1185">Reference proteome</keyword>
<organism evidence="1 2">
    <name type="scientific">Caerostris darwini</name>
    <dbReference type="NCBI Taxonomy" id="1538125"/>
    <lineage>
        <taxon>Eukaryota</taxon>
        <taxon>Metazoa</taxon>
        <taxon>Ecdysozoa</taxon>
        <taxon>Arthropoda</taxon>
        <taxon>Chelicerata</taxon>
        <taxon>Arachnida</taxon>
        <taxon>Araneae</taxon>
        <taxon>Araneomorphae</taxon>
        <taxon>Entelegynae</taxon>
        <taxon>Araneoidea</taxon>
        <taxon>Araneidae</taxon>
        <taxon>Caerostris</taxon>
    </lineage>
</organism>
<dbReference type="Proteomes" id="UP001054837">
    <property type="component" value="Unassembled WGS sequence"/>
</dbReference>
<sequence length="107" mass="11807">MAAACQTTLISRSSCDAALKLHGEIPSDDIDSHINNADEHVSGSSKGLFTNLWTLNAFRMPYKRSLGGYWPSSFPHCPLSFKVDCHVDHLACPLGTMEDAFMHRDVL</sequence>
<evidence type="ECO:0000313" key="1">
    <source>
        <dbReference type="EMBL" id="GIY12493.1"/>
    </source>
</evidence>
<proteinExistence type="predicted"/>
<dbReference type="AlphaFoldDB" id="A0AAV4QS55"/>
<accession>A0AAV4QS55</accession>
<gene>
    <name evidence="1" type="ORF">CDAR_189471</name>
</gene>
<dbReference type="EMBL" id="BPLQ01005058">
    <property type="protein sequence ID" value="GIY12493.1"/>
    <property type="molecule type" value="Genomic_DNA"/>
</dbReference>
<evidence type="ECO:0000313" key="2">
    <source>
        <dbReference type="Proteomes" id="UP001054837"/>
    </source>
</evidence>